<dbReference type="InterPro" id="IPR003561">
    <property type="entry name" value="Mutator_MutT"/>
</dbReference>
<keyword evidence="6" id="KW-0227">DNA damage</keyword>
<keyword evidence="9" id="KW-0234">DNA repair</keyword>
<dbReference type="EC" id="3.6.1.55" evidence="11"/>
<dbReference type="InterPro" id="IPR020084">
    <property type="entry name" value="NUDIX_hydrolase_CS"/>
</dbReference>
<dbReference type="InterPro" id="IPR020476">
    <property type="entry name" value="Nudix_hydrolase"/>
</dbReference>
<dbReference type="PANTHER" id="PTHR47707:SF1">
    <property type="entry name" value="NUDIX HYDROLASE FAMILY PROTEIN"/>
    <property type="match status" value="1"/>
</dbReference>
<keyword evidence="4" id="KW-0235">DNA replication</keyword>
<keyword evidence="8" id="KW-0460">Magnesium</keyword>
<evidence type="ECO:0000256" key="9">
    <source>
        <dbReference type="ARBA" id="ARBA00023204"/>
    </source>
</evidence>
<gene>
    <name evidence="13" type="primary">mutT</name>
    <name evidence="13" type="ORF">IQ215_08360</name>
</gene>
<comment type="cofactor">
    <cofactor evidence="1">
        <name>Mg(2+)</name>
        <dbReference type="ChEBI" id="CHEBI:18420"/>
    </cofactor>
</comment>
<dbReference type="Proteomes" id="UP000654604">
    <property type="component" value="Unassembled WGS sequence"/>
</dbReference>
<comment type="caution">
    <text evidence="13">The sequence shown here is derived from an EMBL/GenBank/DDBJ whole genome shotgun (WGS) entry which is preliminary data.</text>
</comment>
<dbReference type="InterPro" id="IPR029119">
    <property type="entry name" value="MutY_C"/>
</dbReference>
<reference evidence="13 14" key="1">
    <citation type="submission" date="2020-10" db="EMBL/GenBank/DDBJ databases">
        <authorList>
            <person name="Castelo-Branco R."/>
            <person name="Eusebio N."/>
            <person name="Adriana R."/>
            <person name="Vieira A."/>
            <person name="Brugerolle De Fraissinette N."/>
            <person name="Rezende De Castro R."/>
            <person name="Schneider M.P."/>
            <person name="Vasconcelos V."/>
            <person name="Leao P.N."/>
        </authorList>
    </citation>
    <scope>NUCLEOTIDE SEQUENCE [LARGE SCALE GENOMIC DNA]</scope>
    <source>
        <strain evidence="13 14">LEGE 03274</strain>
    </source>
</reference>
<dbReference type="PRINTS" id="PR00502">
    <property type="entry name" value="NUDIXFAMILY"/>
</dbReference>
<dbReference type="Pfam" id="PF14815">
    <property type="entry name" value="NUDIX_4"/>
    <property type="match status" value="1"/>
</dbReference>
<evidence type="ECO:0000256" key="6">
    <source>
        <dbReference type="ARBA" id="ARBA00022763"/>
    </source>
</evidence>
<evidence type="ECO:0000256" key="10">
    <source>
        <dbReference type="ARBA" id="ARBA00035861"/>
    </source>
</evidence>
<dbReference type="EMBL" id="JADEWC010000016">
    <property type="protein sequence ID" value="MBE9222709.1"/>
    <property type="molecule type" value="Genomic_DNA"/>
</dbReference>
<comment type="catalytic activity">
    <reaction evidence="10">
        <text>8-oxo-dGTP + H2O = 8-oxo-dGMP + diphosphate + H(+)</text>
        <dbReference type="Rhea" id="RHEA:31575"/>
        <dbReference type="ChEBI" id="CHEBI:15377"/>
        <dbReference type="ChEBI" id="CHEBI:15378"/>
        <dbReference type="ChEBI" id="CHEBI:33019"/>
        <dbReference type="ChEBI" id="CHEBI:63224"/>
        <dbReference type="ChEBI" id="CHEBI:77896"/>
        <dbReference type="EC" id="3.6.1.55"/>
    </reaction>
</comment>
<comment type="similarity">
    <text evidence="2">Belongs to the Nudix hydrolase family.</text>
</comment>
<sequence>MSNLPYLRIGTAVIVNDEGLILIDKRRNKGTMANKWEFPGGKFEDGENAQECIVREIKEELGIDIRVGKHLMNVRHDYPHVSLTLMVYYAHILSGEPKTLECAEIRWVKPEQLSDFDFPDANYQIIEKIQAQKTLNNCYSPNT</sequence>
<dbReference type="PANTHER" id="PTHR47707">
    <property type="entry name" value="8-OXO-DGTP DIPHOSPHATASE"/>
    <property type="match status" value="1"/>
</dbReference>
<evidence type="ECO:0000256" key="1">
    <source>
        <dbReference type="ARBA" id="ARBA00001946"/>
    </source>
</evidence>
<protein>
    <recommendedName>
        <fullName evidence="11">8-oxo-dGTP diphosphatase</fullName>
        <ecNumber evidence="11">3.6.1.55</ecNumber>
    </recommendedName>
</protein>
<dbReference type="PROSITE" id="PS51462">
    <property type="entry name" value="NUDIX"/>
    <property type="match status" value="1"/>
</dbReference>
<evidence type="ECO:0000313" key="14">
    <source>
        <dbReference type="Proteomes" id="UP000654604"/>
    </source>
</evidence>
<keyword evidence="7" id="KW-0378">Hydrolase</keyword>
<dbReference type="NCBIfam" id="TIGR00586">
    <property type="entry name" value="mutt"/>
    <property type="match status" value="1"/>
</dbReference>
<evidence type="ECO:0000256" key="5">
    <source>
        <dbReference type="ARBA" id="ARBA00022723"/>
    </source>
</evidence>
<evidence type="ECO:0000256" key="3">
    <source>
        <dbReference type="ARBA" id="ARBA00022457"/>
    </source>
</evidence>
<organism evidence="13 14">
    <name type="scientific">Cyanobacterium stanieri LEGE 03274</name>
    <dbReference type="NCBI Taxonomy" id="1828756"/>
    <lineage>
        <taxon>Bacteria</taxon>
        <taxon>Bacillati</taxon>
        <taxon>Cyanobacteriota</taxon>
        <taxon>Cyanophyceae</taxon>
        <taxon>Oscillatoriophycideae</taxon>
        <taxon>Chroococcales</taxon>
        <taxon>Geminocystaceae</taxon>
        <taxon>Cyanobacterium</taxon>
    </lineage>
</organism>
<evidence type="ECO:0000256" key="7">
    <source>
        <dbReference type="ARBA" id="ARBA00022801"/>
    </source>
</evidence>
<evidence type="ECO:0000313" key="13">
    <source>
        <dbReference type="EMBL" id="MBE9222709.1"/>
    </source>
</evidence>
<name>A0ABR9V7A2_9CHRO</name>
<dbReference type="Gene3D" id="3.90.79.10">
    <property type="entry name" value="Nucleoside Triphosphate Pyrophosphohydrolase"/>
    <property type="match status" value="1"/>
</dbReference>
<dbReference type="PROSITE" id="PS00893">
    <property type="entry name" value="NUDIX_BOX"/>
    <property type="match status" value="1"/>
</dbReference>
<keyword evidence="3" id="KW-0515">Mutator protein</keyword>
<evidence type="ECO:0000256" key="2">
    <source>
        <dbReference type="ARBA" id="ARBA00005582"/>
    </source>
</evidence>
<evidence type="ECO:0000256" key="4">
    <source>
        <dbReference type="ARBA" id="ARBA00022705"/>
    </source>
</evidence>
<dbReference type="SUPFAM" id="SSF55811">
    <property type="entry name" value="Nudix"/>
    <property type="match status" value="1"/>
</dbReference>
<dbReference type="RefSeq" id="WP_193800864.1">
    <property type="nucleotide sequence ID" value="NZ_JADEWC010000016.1"/>
</dbReference>
<feature type="domain" description="Nudix hydrolase" evidence="12">
    <location>
        <begin position="5"/>
        <end position="133"/>
    </location>
</feature>
<dbReference type="CDD" id="cd03425">
    <property type="entry name" value="NUDIX_MutT_NudA_like"/>
    <property type="match status" value="1"/>
</dbReference>
<dbReference type="InterPro" id="IPR015797">
    <property type="entry name" value="NUDIX_hydrolase-like_dom_sf"/>
</dbReference>
<proteinExistence type="inferred from homology"/>
<dbReference type="InterPro" id="IPR047127">
    <property type="entry name" value="MutT-like"/>
</dbReference>
<dbReference type="InterPro" id="IPR000086">
    <property type="entry name" value="NUDIX_hydrolase_dom"/>
</dbReference>
<keyword evidence="5" id="KW-0479">Metal-binding</keyword>
<keyword evidence="14" id="KW-1185">Reference proteome</keyword>
<accession>A0ABR9V7A2</accession>
<evidence type="ECO:0000256" key="8">
    <source>
        <dbReference type="ARBA" id="ARBA00022842"/>
    </source>
</evidence>
<evidence type="ECO:0000256" key="11">
    <source>
        <dbReference type="ARBA" id="ARBA00038905"/>
    </source>
</evidence>
<evidence type="ECO:0000259" key="12">
    <source>
        <dbReference type="PROSITE" id="PS51462"/>
    </source>
</evidence>